<gene>
    <name evidence="6" type="ORF">PPRIM_AZ9-3.1.T0100412</name>
</gene>
<keyword evidence="3" id="KW-0418">Kinase</keyword>
<keyword evidence="4" id="KW-0067">ATP-binding</keyword>
<accession>A0A8S1JWB5</accession>
<reference evidence="6" key="1">
    <citation type="submission" date="2021-01" db="EMBL/GenBank/DDBJ databases">
        <authorList>
            <consortium name="Genoscope - CEA"/>
            <person name="William W."/>
        </authorList>
    </citation>
    <scope>NUCLEOTIDE SEQUENCE</scope>
</reference>
<dbReference type="FunFam" id="3.30.200.20:FF:000042">
    <property type="entry name" value="Aurora kinase A"/>
    <property type="match status" value="1"/>
</dbReference>
<dbReference type="EMBL" id="CAJJDM010000007">
    <property type="protein sequence ID" value="CAD8046517.1"/>
    <property type="molecule type" value="Genomic_DNA"/>
</dbReference>
<proteinExistence type="predicted"/>
<evidence type="ECO:0000256" key="2">
    <source>
        <dbReference type="ARBA" id="ARBA00022741"/>
    </source>
</evidence>
<dbReference type="GO" id="GO:0005776">
    <property type="term" value="C:autophagosome"/>
    <property type="evidence" value="ECO:0007669"/>
    <property type="project" value="TreeGrafter"/>
</dbReference>
<dbReference type="GO" id="GO:0000045">
    <property type="term" value="P:autophagosome assembly"/>
    <property type="evidence" value="ECO:0007669"/>
    <property type="project" value="TreeGrafter"/>
</dbReference>
<evidence type="ECO:0000256" key="4">
    <source>
        <dbReference type="ARBA" id="ARBA00022840"/>
    </source>
</evidence>
<dbReference type="SMART" id="SM00220">
    <property type="entry name" value="S_TKc"/>
    <property type="match status" value="1"/>
</dbReference>
<evidence type="ECO:0000259" key="5">
    <source>
        <dbReference type="PROSITE" id="PS50011"/>
    </source>
</evidence>
<dbReference type="PANTHER" id="PTHR24348:SF22">
    <property type="entry name" value="NON-SPECIFIC SERINE_THREONINE PROTEIN KINASE"/>
    <property type="match status" value="1"/>
</dbReference>
<evidence type="ECO:0000313" key="7">
    <source>
        <dbReference type="Proteomes" id="UP000688137"/>
    </source>
</evidence>
<dbReference type="GO" id="GO:0004674">
    <property type="term" value="F:protein serine/threonine kinase activity"/>
    <property type="evidence" value="ECO:0007669"/>
    <property type="project" value="InterPro"/>
</dbReference>
<protein>
    <recommendedName>
        <fullName evidence="5">Protein kinase domain-containing protein</fullName>
    </recommendedName>
</protein>
<dbReference type="OMA" id="NCYILME"/>
<dbReference type="InterPro" id="IPR008271">
    <property type="entry name" value="Ser/Thr_kinase_AS"/>
</dbReference>
<dbReference type="Proteomes" id="UP000688137">
    <property type="component" value="Unassembled WGS sequence"/>
</dbReference>
<dbReference type="InterPro" id="IPR045269">
    <property type="entry name" value="Atg1-like"/>
</dbReference>
<dbReference type="PROSITE" id="PS00108">
    <property type="entry name" value="PROTEIN_KINASE_ST"/>
    <property type="match status" value="1"/>
</dbReference>
<keyword evidence="1" id="KW-0808">Transferase</keyword>
<dbReference type="AlphaFoldDB" id="A0A8S1JWB5"/>
<dbReference type="InterPro" id="IPR000719">
    <property type="entry name" value="Prot_kinase_dom"/>
</dbReference>
<dbReference type="PANTHER" id="PTHR24348">
    <property type="entry name" value="SERINE/THREONINE-PROTEIN KINASE UNC-51-RELATED"/>
    <property type="match status" value="1"/>
</dbReference>
<name>A0A8S1JWB5_PARPR</name>
<evidence type="ECO:0000256" key="3">
    <source>
        <dbReference type="ARBA" id="ARBA00022777"/>
    </source>
</evidence>
<keyword evidence="7" id="KW-1185">Reference proteome</keyword>
<dbReference type="GO" id="GO:0016020">
    <property type="term" value="C:membrane"/>
    <property type="evidence" value="ECO:0007669"/>
    <property type="project" value="TreeGrafter"/>
</dbReference>
<dbReference type="GO" id="GO:0000407">
    <property type="term" value="C:phagophore assembly site"/>
    <property type="evidence" value="ECO:0007669"/>
    <property type="project" value="TreeGrafter"/>
</dbReference>
<dbReference type="GO" id="GO:0010506">
    <property type="term" value="P:regulation of autophagy"/>
    <property type="evidence" value="ECO:0007669"/>
    <property type="project" value="InterPro"/>
</dbReference>
<evidence type="ECO:0000256" key="1">
    <source>
        <dbReference type="ARBA" id="ARBA00022679"/>
    </source>
</evidence>
<dbReference type="Pfam" id="PF00069">
    <property type="entry name" value="Pkinase"/>
    <property type="match status" value="1"/>
</dbReference>
<keyword evidence="2" id="KW-0547">Nucleotide-binding</keyword>
<organism evidence="6 7">
    <name type="scientific">Paramecium primaurelia</name>
    <dbReference type="NCBI Taxonomy" id="5886"/>
    <lineage>
        <taxon>Eukaryota</taxon>
        <taxon>Sar</taxon>
        <taxon>Alveolata</taxon>
        <taxon>Ciliophora</taxon>
        <taxon>Intramacronucleata</taxon>
        <taxon>Oligohymenophorea</taxon>
        <taxon>Peniculida</taxon>
        <taxon>Parameciidae</taxon>
        <taxon>Paramecium</taxon>
    </lineage>
</organism>
<dbReference type="GO" id="GO:0005829">
    <property type="term" value="C:cytosol"/>
    <property type="evidence" value="ECO:0007669"/>
    <property type="project" value="TreeGrafter"/>
</dbReference>
<dbReference type="GO" id="GO:0005524">
    <property type="term" value="F:ATP binding"/>
    <property type="evidence" value="ECO:0007669"/>
    <property type="project" value="UniProtKB-KW"/>
</dbReference>
<sequence>MLIGKQIGDYKLLEELGRGSFGCVYKCQNMYDQSYHAIKIIQFESLKNSEGIVGELLKDEISVLAKIDSPNVLKLEHYFQSSTNCYILMEYCNAGDLEKYWEKQGRRIKEQNVIDMIIQILNGLYELHKHNVIHRDIKLANILMHNDQVKIADLGFCKQLQNKDMEVRLCLGTMGTMAPEVARFDSYGLQSDIFSIGCIFYQLLFGELPFECYDVQFYLQSIRQQKIDFQKYGVVISNEVKEIISKMLIEDPKERLTFPQLFQYSLFKKVQNMSQVSQVAQRNFSKIETSNFYQNIYDNKKDIQIQQTGMNVLRQNEDILRTQQNEQYQIVNNIQQNSRINQNHYDQENVQKLTYELLSTKYLSPNQQSIANTLQQLKDSEIAFKSDKQQNNISSQISDSVSLQNTQNIVKYQILLDALEYCQRTYTEIDQITFLIQSQSLIGKFMLLKRIRSESKVYFQELSNNPQISELKDVFKPFIENNQFDIVLNQIKSSKQILNNLSQNYDNEIQEQATGIFHLNYYQALMDLHTQIKLEINRESEIKKKKVLVIVLIHIQRCMHFQDLCSQKIDLVEEFFNIKNKNLIDIIKKVQF</sequence>
<comment type="caution">
    <text evidence="6">The sequence shown here is derived from an EMBL/GenBank/DDBJ whole genome shotgun (WGS) entry which is preliminary data.</text>
</comment>
<dbReference type="PROSITE" id="PS50011">
    <property type="entry name" value="PROTEIN_KINASE_DOM"/>
    <property type="match status" value="1"/>
</dbReference>
<feature type="domain" description="Protein kinase" evidence="5">
    <location>
        <begin position="10"/>
        <end position="267"/>
    </location>
</feature>
<evidence type="ECO:0000313" key="6">
    <source>
        <dbReference type="EMBL" id="CAD8046517.1"/>
    </source>
</evidence>